<feature type="region of interest" description="Disordered" evidence="4">
    <location>
        <begin position="1"/>
        <end position="22"/>
    </location>
</feature>
<dbReference type="PANTHER" id="PTHR43767">
    <property type="entry name" value="LONG-CHAIN-FATTY-ACID--COA LIGASE"/>
    <property type="match status" value="1"/>
</dbReference>
<dbReference type="Gene3D" id="2.30.38.10">
    <property type="entry name" value="Luciferase, Domain 3"/>
    <property type="match status" value="1"/>
</dbReference>
<gene>
    <name evidence="7" type="ORF">SCA03_51000</name>
</gene>
<evidence type="ECO:0000259" key="6">
    <source>
        <dbReference type="Pfam" id="PF13193"/>
    </source>
</evidence>
<evidence type="ECO:0000313" key="8">
    <source>
        <dbReference type="Proteomes" id="UP000319210"/>
    </source>
</evidence>
<feature type="domain" description="AMP-dependent synthetase/ligase" evidence="5">
    <location>
        <begin position="48"/>
        <end position="437"/>
    </location>
</feature>
<keyword evidence="3" id="KW-0067">ATP-binding</keyword>
<comment type="caution">
    <text evidence="7">The sequence shown here is derived from an EMBL/GenBank/DDBJ whole genome shotgun (WGS) entry which is preliminary data.</text>
</comment>
<name>A0A4Y3R5C3_STRCI</name>
<organism evidence="7 8">
    <name type="scientific">Streptomyces cacaoi</name>
    <dbReference type="NCBI Taxonomy" id="1898"/>
    <lineage>
        <taxon>Bacteria</taxon>
        <taxon>Bacillati</taxon>
        <taxon>Actinomycetota</taxon>
        <taxon>Actinomycetes</taxon>
        <taxon>Kitasatosporales</taxon>
        <taxon>Streptomycetaceae</taxon>
        <taxon>Streptomyces</taxon>
    </lineage>
</organism>
<dbReference type="Gene3D" id="3.40.50.980">
    <property type="match status" value="2"/>
</dbReference>
<dbReference type="EMBL" id="BJMM01000033">
    <property type="protein sequence ID" value="GEB52549.1"/>
    <property type="molecule type" value="Genomic_DNA"/>
</dbReference>
<feature type="compositionally biased region" description="Basic and acidic residues" evidence="4">
    <location>
        <begin position="181"/>
        <end position="192"/>
    </location>
</feature>
<dbReference type="Pfam" id="PF13193">
    <property type="entry name" value="AMP-binding_C"/>
    <property type="match status" value="1"/>
</dbReference>
<accession>A0A4Y3R5C3</accession>
<dbReference type="SUPFAM" id="SSF56801">
    <property type="entry name" value="Acetyl-CoA synthetase-like"/>
    <property type="match status" value="1"/>
</dbReference>
<evidence type="ECO:0000256" key="3">
    <source>
        <dbReference type="ARBA" id="ARBA00022840"/>
    </source>
</evidence>
<keyword evidence="1 7" id="KW-0436">Ligase</keyword>
<dbReference type="FunFam" id="2.30.38.10:FF:000003">
    <property type="entry name" value="Vibriobactin-specific 2,3-dihydroxybenzoate-AMP ligase"/>
    <property type="match status" value="1"/>
</dbReference>
<dbReference type="AlphaFoldDB" id="A0A4Y3R5C3"/>
<dbReference type="Gene3D" id="3.30.300.30">
    <property type="match status" value="1"/>
</dbReference>
<evidence type="ECO:0000256" key="4">
    <source>
        <dbReference type="SAM" id="MobiDB-lite"/>
    </source>
</evidence>
<reference evidence="7 8" key="1">
    <citation type="submission" date="2019-06" db="EMBL/GenBank/DDBJ databases">
        <title>Whole genome shotgun sequence of Streptomyces cacaoi subsp. cacaoi NBRC 12748.</title>
        <authorList>
            <person name="Hosoyama A."/>
            <person name="Uohara A."/>
            <person name="Ohji S."/>
            <person name="Ichikawa N."/>
        </authorList>
    </citation>
    <scope>NUCLEOTIDE SEQUENCE [LARGE SCALE GENOMIC DNA]</scope>
    <source>
        <strain evidence="7 8">NBRC 12748</strain>
    </source>
</reference>
<dbReference type="Proteomes" id="UP000319210">
    <property type="component" value="Unassembled WGS sequence"/>
</dbReference>
<feature type="domain" description="AMP-binding enzyme C-terminal" evidence="6">
    <location>
        <begin position="488"/>
        <end position="570"/>
    </location>
</feature>
<evidence type="ECO:0000256" key="1">
    <source>
        <dbReference type="ARBA" id="ARBA00022598"/>
    </source>
</evidence>
<evidence type="ECO:0000256" key="2">
    <source>
        <dbReference type="ARBA" id="ARBA00022741"/>
    </source>
</evidence>
<dbReference type="PROSITE" id="PS00455">
    <property type="entry name" value="AMP_BINDING"/>
    <property type="match status" value="1"/>
</dbReference>
<dbReference type="InterPro" id="IPR050237">
    <property type="entry name" value="ATP-dep_AMP-bd_enzyme"/>
</dbReference>
<dbReference type="Pfam" id="PF00501">
    <property type="entry name" value="AMP-binding"/>
    <property type="match status" value="1"/>
</dbReference>
<proteinExistence type="predicted"/>
<evidence type="ECO:0000313" key="7">
    <source>
        <dbReference type="EMBL" id="GEB52549.1"/>
    </source>
</evidence>
<dbReference type="PANTHER" id="PTHR43767:SF1">
    <property type="entry name" value="NONRIBOSOMAL PEPTIDE SYNTHASE PES1 (EUROFUNG)-RELATED"/>
    <property type="match status" value="1"/>
</dbReference>
<evidence type="ECO:0000259" key="5">
    <source>
        <dbReference type="Pfam" id="PF00501"/>
    </source>
</evidence>
<dbReference type="InterPro" id="IPR020845">
    <property type="entry name" value="AMP-binding_CS"/>
</dbReference>
<dbReference type="GO" id="GO:0005524">
    <property type="term" value="F:ATP binding"/>
    <property type="evidence" value="ECO:0007669"/>
    <property type="project" value="UniProtKB-KW"/>
</dbReference>
<sequence length="588" mass="62043">MTEPAQDSGARHPDPAPPRVTAERAAAYRARGWWTGQRVEDMVLAGSAARPDRPAVTAGEHRLTHGQLTDAVEGAAARLTRLGTARGDTVLVQLPNIVELVVLSLALLRVGAHPVLTLPSLRRRELAHVLRIVRPTAMAVPRRLDRFDHCSLARELALECPGLDTLLVVDHQPGEVPAVPDGHRDEAPEKPADGGPRIVDLAALCRPEREDGPAPAPLGPPAEGEPAVFLLSSGTTGPPKPIARDHEGYGYMIRTASEQVGLSAESVLLAVMPATHGFVWNCPGVLGTLTAGGHVVLGSPQDADGTLDLIAREQVTHCALVPALVGQWLTAAERRAPGERPRSLRVLQVGGSRLEPEPAERAARLLGCTVQQMYGMSEGLLACTALDDPAEIIAGTQGRPLSPGDEIRIVDDDDRPVPPGTAGSLLTRGPYTVSGYHADPAATARAFTADGFYRTGDVVRLHPSGNLIVEGRLDDVINRGGEKISGGELEELIVRHPKVAAAAAVAMPHPVWGQAVCLCVVPAADAEGGPAPEPGLLELRRHLAQSGLAPYKLPERLEILDALPMIGVGKVNRVALRAQVADTAPQGR</sequence>
<dbReference type="RefSeq" id="WP_230988903.1">
    <property type="nucleotide sequence ID" value="NZ_BJMM01000033.1"/>
</dbReference>
<dbReference type="InterPro" id="IPR000873">
    <property type="entry name" value="AMP-dep_synth/lig_dom"/>
</dbReference>
<keyword evidence="8" id="KW-1185">Reference proteome</keyword>
<feature type="region of interest" description="Disordered" evidence="4">
    <location>
        <begin position="174"/>
        <end position="197"/>
    </location>
</feature>
<protein>
    <submittedName>
        <fullName evidence="7">2,3-dihydroxybenzoate-AMP ligase</fullName>
    </submittedName>
</protein>
<dbReference type="InterPro" id="IPR025110">
    <property type="entry name" value="AMP-bd_C"/>
</dbReference>
<dbReference type="InterPro" id="IPR045851">
    <property type="entry name" value="AMP-bd_C_sf"/>
</dbReference>
<dbReference type="GO" id="GO:0016878">
    <property type="term" value="F:acid-thiol ligase activity"/>
    <property type="evidence" value="ECO:0007669"/>
    <property type="project" value="UniProtKB-ARBA"/>
</dbReference>
<keyword evidence="2" id="KW-0547">Nucleotide-binding</keyword>